<accession>A0A934R2L1</accession>
<sequence length="137" mass="14618">MNRHASIPRHHRKAFTLLEMTVVILVLLSLVKIGLFTSKKMDEWKLGRAASESLRSVYSAQRMYLADNPTATVASLTGAALIPYMPNNATSIPTVTSLTGSTLTIIVTVSPPVVNAGSGVTYDPSGSGNDSLWDVGE</sequence>
<comment type="caution">
    <text evidence="3">The sequence shown here is derived from an EMBL/GenBank/DDBJ whole genome shotgun (WGS) entry which is preliminary data.</text>
</comment>
<name>A0A934R2L1_9BACT</name>
<feature type="region of interest" description="Disordered" evidence="1">
    <location>
        <begin position="118"/>
        <end position="137"/>
    </location>
</feature>
<gene>
    <name evidence="3" type="ORF">JIN84_06715</name>
</gene>
<proteinExistence type="predicted"/>
<evidence type="ECO:0000256" key="2">
    <source>
        <dbReference type="SAM" id="Phobius"/>
    </source>
</evidence>
<keyword evidence="2" id="KW-0472">Membrane</keyword>
<dbReference type="InterPro" id="IPR012902">
    <property type="entry name" value="N_methyl_site"/>
</dbReference>
<organism evidence="3 4">
    <name type="scientific">Luteolibacter yonseiensis</name>
    <dbReference type="NCBI Taxonomy" id="1144680"/>
    <lineage>
        <taxon>Bacteria</taxon>
        <taxon>Pseudomonadati</taxon>
        <taxon>Verrucomicrobiota</taxon>
        <taxon>Verrucomicrobiia</taxon>
        <taxon>Verrucomicrobiales</taxon>
        <taxon>Verrucomicrobiaceae</taxon>
        <taxon>Luteolibacter</taxon>
    </lineage>
</organism>
<keyword evidence="2" id="KW-1133">Transmembrane helix</keyword>
<dbReference type="SUPFAM" id="SSF54523">
    <property type="entry name" value="Pili subunits"/>
    <property type="match status" value="1"/>
</dbReference>
<feature type="transmembrane region" description="Helical" evidence="2">
    <location>
        <begin position="20"/>
        <end position="38"/>
    </location>
</feature>
<evidence type="ECO:0000313" key="3">
    <source>
        <dbReference type="EMBL" id="MBK1815297.1"/>
    </source>
</evidence>
<dbReference type="Proteomes" id="UP000600139">
    <property type="component" value="Unassembled WGS sequence"/>
</dbReference>
<keyword evidence="2" id="KW-0812">Transmembrane</keyword>
<reference evidence="3" key="1">
    <citation type="submission" date="2021-01" db="EMBL/GenBank/DDBJ databases">
        <title>Modified the classification status of verrucomicrobia.</title>
        <authorList>
            <person name="Feng X."/>
        </authorList>
    </citation>
    <scope>NUCLEOTIDE SEQUENCE</scope>
    <source>
        <strain evidence="3">JCM 18052</strain>
    </source>
</reference>
<evidence type="ECO:0000313" key="4">
    <source>
        <dbReference type="Proteomes" id="UP000600139"/>
    </source>
</evidence>
<dbReference type="AlphaFoldDB" id="A0A934R2L1"/>
<keyword evidence="4" id="KW-1185">Reference proteome</keyword>
<protein>
    <submittedName>
        <fullName evidence="3">Prepilin-type N-terminal cleavage/methylation domain-containing protein</fullName>
    </submittedName>
</protein>
<dbReference type="RefSeq" id="WP_200350263.1">
    <property type="nucleotide sequence ID" value="NZ_BAABHZ010000012.1"/>
</dbReference>
<evidence type="ECO:0000256" key="1">
    <source>
        <dbReference type="SAM" id="MobiDB-lite"/>
    </source>
</evidence>
<dbReference type="NCBIfam" id="TIGR02532">
    <property type="entry name" value="IV_pilin_GFxxxE"/>
    <property type="match status" value="1"/>
</dbReference>
<dbReference type="EMBL" id="JAENIK010000008">
    <property type="protein sequence ID" value="MBK1815297.1"/>
    <property type="molecule type" value="Genomic_DNA"/>
</dbReference>
<dbReference type="InterPro" id="IPR045584">
    <property type="entry name" value="Pilin-like"/>
</dbReference>